<evidence type="ECO:0000313" key="6">
    <source>
        <dbReference type="EMBL" id="CAB4638561.1"/>
    </source>
</evidence>
<keyword evidence="2" id="KW-0238">DNA-binding</keyword>
<name>A0A6J6JMC5_9ZZZZ</name>
<dbReference type="SUPFAM" id="SSF46689">
    <property type="entry name" value="Homeodomain-like"/>
    <property type="match status" value="1"/>
</dbReference>
<dbReference type="EMBL" id="CAEZVX010000028">
    <property type="protein sequence ID" value="CAB4638561.1"/>
    <property type="molecule type" value="Genomic_DNA"/>
</dbReference>
<keyword evidence="1" id="KW-0805">Transcription regulation</keyword>
<protein>
    <submittedName>
        <fullName evidence="6">Unannotated protein</fullName>
    </submittedName>
</protein>
<evidence type="ECO:0000256" key="2">
    <source>
        <dbReference type="ARBA" id="ARBA00023125"/>
    </source>
</evidence>
<dbReference type="EMBL" id="CAEZTX010000027">
    <property type="protein sequence ID" value="CAB4580335.1"/>
    <property type="molecule type" value="Genomic_DNA"/>
</dbReference>
<sequence length="192" mass="20695">MPKITAPTVVEQRAWRRSQLLDAASAIALENGATSLTVSSVAARAGLSRTSFYEYFASSSEIVAELITDELNSFTEYLNMKVASASTPNEAVTSWIEGSLEYVADGRHLLARALSTLELSVERSAQIGIAHRKMLAPLSTPLSQLGIRDVRQALALIHATTESATRRIEAGMDSASEIESTRNFIVAGLRAL</sequence>
<reference evidence="6" key="1">
    <citation type="submission" date="2020-05" db="EMBL/GenBank/DDBJ databases">
        <authorList>
            <person name="Chiriac C."/>
            <person name="Salcher M."/>
            <person name="Ghai R."/>
            <person name="Kavagutti S V."/>
        </authorList>
    </citation>
    <scope>NUCLEOTIDE SEQUENCE</scope>
</reference>
<keyword evidence="3" id="KW-0804">Transcription</keyword>
<dbReference type="GO" id="GO:0003677">
    <property type="term" value="F:DNA binding"/>
    <property type="evidence" value="ECO:0007669"/>
    <property type="project" value="UniProtKB-KW"/>
</dbReference>
<gene>
    <name evidence="5" type="ORF">UFOPK1755_00462</name>
    <name evidence="6" type="ORF">UFOPK2155_00351</name>
</gene>
<evidence type="ECO:0000259" key="4">
    <source>
        <dbReference type="PROSITE" id="PS50977"/>
    </source>
</evidence>
<dbReference type="AlphaFoldDB" id="A0A6J6JMC5"/>
<dbReference type="InterPro" id="IPR009057">
    <property type="entry name" value="Homeodomain-like_sf"/>
</dbReference>
<evidence type="ECO:0000313" key="5">
    <source>
        <dbReference type="EMBL" id="CAB4580335.1"/>
    </source>
</evidence>
<dbReference type="Pfam" id="PF00440">
    <property type="entry name" value="TetR_N"/>
    <property type="match status" value="1"/>
</dbReference>
<dbReference type="Gene3D" id="1.10.357.10">
    <property type="entry name" value="Tetracycline Repressor, domain 2"/>
    <property type="match status" value="1"/>
</dbReference>
<dbReference type="InterPro" id="IPR001647">
    <property type="entry name" value="HTH_TetR"/>
</dbReference>
<organism evidence="6">
    <name type="scientific">freshwater metagenome</name>
    <dbReference type="NCBI Taxonomy" id="449393"/>
    <lineage>
        <taxon>unclassified sequences</taxon>
        <taxon>metagenomes</taxon>
        <taxon>ecological metagenomes</taxon>
    </lineage>
</organism>
<evidence type="ECO:0000256" key="1">
    <source>
        <dbReference type="ARBA" id="ARBA00023015"/>
    </source>
</evidence>
<dbReference type="PANTHER" id="PTHR47506">
    <property type="entry name" value="TRANSCRIPTIONAL REGULATORY PROTEIN"/>
    <property type="match status" value="1"/>
</dbReference>
<proteinExistence type="predicted"/>
<dbReference type="PANTHER" id="PTHR47506:SF6">
    <property type="entry name" value="HTH-TYPE TRANSCRIPTIONAL REPRESSOR NEMR"/>
    <property type="match status" value="1"/>
</dbReference>
<dbReference type="PROSITE" id="PS50977">
    <property type="entry name" value="HTH_TETR_2"/>
    <property type="match status" value="1"/>
</dbReference>
<feature type="domain" description="HTH tetR-type" evidence="4">
    <location>
        <begin position="14"/>
        <end position="74"/>
    </location>
</feature>
<dbReference type="PRINTS" id="PR00455">
    <property type="entry name" value="HTHTETR"/>
</dbReference>
<accession>A0A6J6JMC5</accession>
<evidence type="ECO:0000256" key="3">
    <source>
        <dbReference type="ARBA" id="ARBA00023163"/>
    </source>
</evidence>